<dbReference type="STRING" id="71784.A0A1Y2B676"/>
<accession>A0A1Y2B676</accession>
<evidence type="ECO:0000259" key="1">
    <source>
        <dbReference type="Pfam" id="PF01370"/>
    </source>
</evidence>
<keyword evidence="3" id="KW-1185">Reference proteome</keyword>
<dbReference type="PANTHER" id="PTHR48079">
    <property type="entry name" value="PROTEIN YEEZ"/>
    <property type="match status" value="1"/>
</dbReference>
<dbReference type="GO" id="GO:0004029">
    <property type="term" value="F:aldehyde dehydrogenase (NAD+) activity"/>
    <property type="evidence" value="ECO:0007669"/>
    <property type="project" value="TreeGrafter"/>
</dbReference>
<dbReference type="InParanoid" id="A0A1Y2B676"/>
<dbReference type="EMBL" id="MCFC01000020">
    <property type="protein sequence ID" value="ORY30349.1"/>
    <property type="molecule type" value="Genomic_DNA"/>
</dbReference>
<dbReference type="Pfam" id="PF01370">
    <property type="entry name" value="Epimerase"/>
    <property type="match status" value="1"/>
</dbReference>
<dbReference type="AlphaFoldDB" id="A0A1Y2B676"/>
<gene>
    <name evidence="2" type="ORF">BCR39DRAFT_529303</name>
</gene>
<feature type="domain" description="NAD-dependent epimerase/dehydratase" evidence="1">
    <location>
        <begin position="3"/>
        <end position="87"/>
    </location>
</feature>
<dbReference type="InterPro" id="IPR001509">
    <property type="entry name" value="Epimerase_deHydtase"/>
</dbReference>
<reference evidence="2 3" key="1">
    <citation type="submission" date="2016-07" db="EMBL/GenBank/DDBJ databases">
        <title>Pervasive Adenine N6-methylation of Active Genes in Fungi.</title>
        <authorList>
            <consortium name="DOE Joint Genome Institute"/>
            <person name="Mondo S.J."/>
            <person name="Dannebaum R.O."/>
            <person name="Kuo R.C."/>
            <person name="Labutti K."/>
            <person name="Haridas S."/>
            <person name="Kuo A."/>
            <person name="Salamov A."/>
            <person name="Ahrendt S.R."/>
            <person name="Lipzen A."/>
            <person name="Sullivan W."/>
            <person name="Andreopoulos W.B."/>
            <person name="Clum A."/>
            <person name="Lindquist E."/>
            <person name="Daum C."/>
            <person name="Ramamoorthy G.K."/>
            <person name="Gryganskyi A."/>
            <person name="Culley D."/>
            <person name="Magnuson J.K."/>
            <person name="James T.Y."/>
            <person name="O'Malley M.A."/>
            <person name="Stajich J.E."/>
            <person name="Spatafora J.W."/>
            <person name="Visel A."/>
            <person name="Grigoriev I.V."/>
        </authorList>
    </citation>
    <scope>NUCLEOTIDE SEQUENCE [LARGE SCALE GENOMIC DNA]</scope>
    <source>
        <strain evidence="2 3">68-887.2</strain>
    </source>
</reference>
<protein>
    <recommendedName>
        <fullName evidence="1">NAD-dependent epimerase/dehydratase domain-containing protein</fullName>
    </recommendedName>
</protein>
<comment type="caution">
    <text evidence="2">The sequence shown here is derived from an EMBL/GenBank/DDBJ whole genome shotgun (WGS) entry which is preliminary data.</text>
</comment>
<dbReference type="InterPro" id="IPR051783">
    <property type="entry name" value="NAD(P)-dependent_oxidoreduct"/>
</dbReference>
<organism evidence="2 3">
    <name type="scientific">Naematelia encephala</name>
    <dbReference type="NCBI Taxonomy" id="71784"/>
    <lineage>
        <taxon>Eukaryota</taxon>
        <taxon>Fungi</taxon>
        <taxon>Dikarya</taxon>
        <taxon>Basidiomycota</taxon>
        <taxon>Agaricomycotina</taxon>
        <taxon>Tremellomycetes</taxon>
        <taxon>Tremellales</taxon>
        <taxon>Naemateliaceae</taxon>
        <taxon>Naematelia</taxon>
    </lineage>
</organism>
<dbReference type="OrthoDB" id="10000533at2759"/>
<dbReference type="Proteomes" id="UP000193986">
    <property type="component" value="Unassembled WGS sequence"/>
</dbReference>
<dbReference type="PANTHER" id="PTHR48079:SF3">
    <property type="entry name" value="NAD-DEPENDENT EPIMERASE_DEHYDRATASE DOMAIN-CONTAINING PROTEIN"/>
    <property type="match status" value="1"/>
</dbReference>
<sequence length="309" mass="33428">MKVLVLGASGFIGYRVAQAFVRAGHIVYGQTRSESTGKTLPAEEIVPVVCDPLVDAGRAIWGPVASQCDVVVDALAASGGSAAALATFNHFLSLVSKRPRAAPKPTYIYTGGLWSLSRGDGGLESWTDERQPRSDYNPTVAWRAEIEDVVLLEDKVNGTVIRPPIIYGYAASYVGVNIFEPAYKALKDGKKTFETTAAEHTRWQTIHTDDLADLYVRVGERGNICKGQTFLAINPASERLTDILDAVVRITGLESYIVKQADPKNAAWVSTLNAKASLGAALVGWQPKRMSLVDGMPIYWPAFVASKDN</sequence>
<evidence type="ECO:0000313" key="2">
    <source>
        <dbReference type="EMBL" id="ORY30349.1"/>
    </source>
</evidence>
<proteinExistence type="predicted"/>
<dbReference type="SUPFAM" id="SSF51735">
    <property type="entry name" value="NAD(P)-binding Rossmann-fold domains"/>
    <property type="match status" value="1"/>
</dbReference>
<evidence type="ECO:0000313" key="3">
    <source>
        <dbReference type="Proteomes" id="UP000193986"/>
    </source>
</evidence>
<dbReference type="Gene3D" id="3.40.50.720">
    <property type="entry name" value="NAD(P)-binding Rossmann-like Domain"/>
    <property type="match status" value="1"/>
</dbReference>
<dbReference type="InterPro" id="IPR036291">
    <property type="entry name" value="NAD(P)-bd_dom_sf"/>
</dbReference>
<dbReference type="GO" id="GO:0005737">
    <property type="term" value="C:cytoplasm"/>
    <property type="evidence" value="ECO:0007669"/>
    <property type="project" value="TreeGrafter"/>
</dbReference>
<name>A0A1Y2B676_9TREE</name>